<dbReference type="InterPro" id="IPR050545">
    <property type="entry name" value="Mycobact_MmpL"/>
</dbReference>
<feature type="transmembrane region" description="Helical" evidence="7">
    <location>
        <begin position="207"/>
        <end position="227"/>
    </location>
</feature>
<organism evidence="9 10">
    <name type="scientific">Phytohabitans rumicis</name>
    <dbReference type="NCBI Taxonomy" id="1076125"/>
    <lineage>
        <taxon>Bacteria</taxon>
        <taxon>Bacillati</taxon>
        <taxon>Actinomycetota</taxon>
        <taxon>Actinomycetes</taxon>
        <taxon>Micromonosporales</taxon>
        <taxon>Micromonosporaceae</taxon>
    </lineage>
</organism>
<evidence type="ECO:0000313" key="10">
    <source>
        <dbReference type="Proteomes" id="UP000482960"/>
    </source>
</evidence>
<dbReference type="SUPFAM" id="SSF82866">
    <property type="entry name" value="Multidrug efflux transporter AcrB transmembrane domain"/>
    <property type="match status" value="1"/>
</dbReference>
<dbReference type="Pfam" id="PF03176">
    <property type="entry name" value="MMPL"/>
    <property type="match status" value="1"/>
</dbReference>
<dbReference type="InterPro" id="IPR000731">
    <property type="entry name" value="SSD"/>
</dbReference>
<reference evidence="9 10" key="2">
    <citation type="submission" date="2020-03" db="EMBL/GenBank/DDBJ databases">
        <authorList>
            <person name="Ichikawa N."/>
            <person name="Kimura A."/>
            <person name="Kitahashi Y."/>
            <person name="Uohara A."/>
        </authorList>
    </citation>
    <scope>NUCLEOTIDE SEQUENCE [LARGE SCALE GENOMIC DNA]</scope>
    <source>
        <strain evidence="9 10">NBRC 108638</strain>
    </source>
</reference>
<keyword evidence="3" id="KW-1003">Cell membrane</keyword>
<keyword evidence="6 7" id="KW-0472">Membrane</keyword>
<dbReference type="EMBL" id="BLPG01000002">
    <property type="protein sequence ID" value="GFJ96618.1"/>
    <property type="molecule type" value="Genomic_DNA"/>
</dbReference>
<dbReference type="Gene3D" id="1.20.1640.10">
    <property type="entry name" value="Multidrug efflux transporter AcrB transmembrane domain"/>
    <property type="match status" value="1"/>
</dbReference>
<keyword evidence="4 7" id="KW-0812">Transmembrane</keyword>
<keyword evidence="5 7" id="KW-1133">Transmembrane helix</keyword>
<dbReference type="InterPro" id="IPR004869">
    <property type="entry name" value="MMPL_dom"/>
</dbReference>
<reference evidence="9 10" key="1">
    <citation type="submission" date="2020-03" db="EMBL/GenBank/DDBJ databases">
        <title>Whole genome shotgun sequence of Phytohabitans rumicis NBRC 108638.</title>
        <authorList>
            <person name="Komaki H."/>
            <person name="Tamura T."/>
        </authorList>
    </citation>
    <scope>NUCLEOTIDE SEQUENCE [LARGE SCALE GENOMIC DNA]</scope>
    <source>
        <strain evidence="9 10">NBRC 108638</strain>
    </source>
</reference>
<sequence>MHAFLRSVGRRCAHWHWAVIGAWLVILAGLLLARATWGGDFANDYTVPGTESQRGADVLKKEFPAQSGNAGQVVFAAAAGKQVSAASDAINQAMGNVGKLDHVLSAVSPFAAANSPLVAKDGAVAYGTVNFDVVTNTLEQDYLDQFDAAVQPARAAGLQVEYGGAAGQIGQRTEDLNSEVLGLACALLLLIFMFGSVVAAAIPLLSAVFSVMAGLSVLGLLAAAFTFPTTAPTVATLLGLGVAVDYGLFLVARHRESLDAGLAPVDAAGASNATSGSAIIVAGSTVVIAILGLFVAGVPFVSAMGTAAAVVVAITMLVSLTLVPAFLGVARGNVRSLRERLAERRARRAGGALPDRAAREQAHEHSAFARWGAWSAPTRGHGASRPW</sequence>
<feature type="transmembrane region" description="Helical" evidence="7">
    <location>
        <begin position="278"/>
        <end position="301"/>
    </location>
</feature>
<feature type="transmembrane region" description="Helical" evidence="7">
    <location>
        <begin position="12"/>
        <end position="33"/>
    </location>
</feature>
<evidence type="ECO:0000256" key="5">
    <source>
        <dbReference type="ARBA" id="ARBA00022989"/>
    </source>
</evidence>
<protein>
    <recommendedName>
        <fullName evidence="8">SSD domain-containing protein</fullName>
    </recommendedName>
</protein>
<dbReference type="AlphaFoldDB" id="A0A6V8LP21"/>
<evidence type="ECO:0000256" key="6">
    <source>
        <dbReference type="ARBA" id="ARBA00023136"/>
    </source>
</evidence>
<comment type="similarity">
    <text evidence="2">Belongs to the resistance-nodulation-cell division (RND) (TC 2.A.6) family. MmpL subfamily.</text>
</comment>
<comment type="caution">
    <text evidence="9">The sequence shown here is derived from an EMBL/GenBank/DDBJ whole genome shotgun (WGS) entry which is preliminary data.</text>
</comment>
<dbReference type="PROSITE" id="PS50156">
    <property type="entry name" value="SSD"/>
    <property type="match status" value="1"/>
</dbReference>
<dbReference type="PANTHER" id="PTHR33406">
    <property type="entry name" value="MEMBRANE PROTEIN MJ1562-RELATED"/>
    <property type="match status" value="1"/>
</dbReference>
<dbReference type="PANTHER" id="PTHR33406:SF11">
    <property type="entry name" value="MEMBRANE PROTEIN SCO6666-RELATED"/>
    <property type="match status" value="1"/>
</dbReference>
<evidence type="ECO:0000256" key="3">
    <source>
        <dbReference type="ARBA" id="ARBA00022475"/>
    </source>
</evidence>
<evidence type="ECO:0000313" key="9">
    <source>
        <dbReference type="EMBL" id="GFJ96618.1"/>
    </source>
</evidence>
<feature type="domain" description="SSD" evidence="8">
    <location>
        <begin position="204"/>
        <end position="329"/>
    </location>
</feature>
<keyword evidence="10" id="KW-1185">Reference proteome</keyword>
<evidence type="ECO:0000256" key="7">
    <source>
        <dbReference type="SAM" id="Phobius"/>
    </source>
</evidence>
<evidence type="ECO:0000256" key="2">
    <source>
        <dbReference type="ARBA" id="ARBA00010157"/>
    </source>
</evidence>
<feature type="transmembrane region" description="Helical" evidence="7">
    <location>
        <begin position="233"/>
        <end position="252"/>
    </location>
</feature>
<dbReference type="GO" id="GO:0005886">
    <property type="term" value="C:plasma membrane"/>
    <property type="evidence" value="ECO:0007669"/>
    <property type="project" value="UniProtKB-SubCell"/>
</dbReference>
<accession>A0A6V8LP21</accession>
<feature type="transmembrane region" description="Helical" evidence="7">
    <location>
        <begin position="307"/>
        <end position="330"/>
    </location>
</feature>
<comment type="subcellular location">
    <subcellularLocation>
        <location evidence="1">Cell membrane</location>
        <topology evidence="1">Multi-pass membrane protein</topology>
    </subcellularLocation>
</comment>
<evidence type="ECO:0000256" key="1">
    <source>
        <dbReference type="ARBA" id="ARBA00004651"/>
    </source>
</evidence>
<dbReference type="Proteomes" id="UP000482960">
    <property type="component" value="Unassembled WGS sequence"/>
</dbReference>
<proteinExistence type="inferred from homology"/>
<evidence type="ECO:0000256" key="4">
    <source>
        <dbReference type="ARBA" id="ARBA00022692"/>
    </source>
</evidence>
<evidence type="ECO:0000259" key="8">
    <source>
        <dbReference type="PROSITE" id="PS50156"/>
    </source>
</evidence>
<feature type="transmembrane region" description="Helical" evidence="7">
    <location>
        <begin position="180"/>
        <end position="200"/>
    </location>
</feature>
<gene>
    <name evidence="9" type="ORF">Prum_102600</name>
</gene>
<name>A0A6V8LP21_9ACTN</name>